<feature type="transmembrane region" description="Helical" evidence="12">
    <location>
        <begin position="285"/>
        <end position="304"/>
    </location>
</feature>
<feature type="transmembrane region" description="Helical" evidence="12">
    <location>
        <begin position="435"/>
        <end position="458"/>
    </location>
</feature>
<dbReference type="SUPFAM" id="SSF55604">
    <property type="entry name" value="Glucose permease domain IIB"/>
    <property type="match status" value="1"/>
</dbReference>
<dbReference type="Pfam" id="PF02378">
    <property type="entry name" value="PTS_EIIC"/>
    <property type="match status" value="1"/>
</dbReference>
<keyword evidence="16" id="KW-1185">Reference proteome</keyword>
<dbReference type="EMBL" id="AP024849">
    <property type="protein sequence ID" value="BCZ47363.1"/>
    <property type="molecule type" value="Genomic_DNA"/>
</dbReference>
<reference evidence="16" key="1">
    <citation type="submission" date="2021-07" db="EMBL/GenBank/DDBJ databases">
        <title>Complete genome sequencing of a Clostridium isolate.</title>
        <authorList>
            <person name="Ueki A."/>
            <person name="Tonouchi A."/>
        </authorList>
    </citation>
    <scope>NUCLEOTIDE SEQUENCE [LARGE SCALE GENOMIC DNA]</scope>
    <source>
        <strain evidence="16">C5S11</strain>
    </source>
</reference>
<dbReference type="InterPro" id="IPR013013">
    <property type="entry name" value="PTS_EIIC_1"/>
</dbReference>
<feature type="transmembrane region" description="Helical" evidence="12">
    <location>
        <begin position="336"/>
        <end position="355"/>
    </location>
</feature>
<evidence type="ECO:0000259" key="13">
    <source>
        <dbReference type="PROSITE" id="PS51098"/>
    </source>
</evidence>
<dbReference type="Proteomes" id="UP000824633">
    <property type="component" value="Chromosome"/>
</dbReference>
<organism evidence="15 16">
    <name type="scientific">Clostridium gelidum</name>
    <dbReference type="NCBI Taxonomy" id="704125"/>
    <lineage>
        <taxon>Bacteria</taxon>
        <taxon>Bacillati</taxon>
        <taxon>Bacillota</taxon>
        <taxon>Clostridia</taxon>
        <taxon>Eubacteriales</taxon>
        <taxon>Clostridiaceae</taxon>
        <taxon>Clostridium</taxon>
    </lineage>
</organism>
<feature type="transmembrane region" description="Helical" evidence="12">
    <location>
        <begin position="186"/>
        <end position="205"/>
    </location>
</feature>
<keyword evidence="9 12" id="KW-1133">Transmembrane helix</keyword>
<keyword evidence="2" id="KW-0813">Transport</keyword>
<evidence type="ECO:0000256" key="5">
    <source>
        <dbReference type="ARBA" id="ARBA00022679"/>
    </source>
</evidence>
<dbReference type="InterPro" id="IPR036878">
    <property type="entry name" value="Glu_permease_IIB"/>
</dbReference>
<dbReference type="Pfam" id="PF00367">
    <property type="entry name" value="PTS_EIIB"/>
    <property type="match status" value="1"/>
</dbReference>
<dbReference type="InterPro" id="IPR003352">
    <property type="entry name" value="PTS_EIIC"/>
</dbReference>
<gene>
    <name evidence="15" type="ORF">psyc5s11_34300</name>
</gene>
<dbReference type="CDD" id="cd00212">
    <property type="entry name" value="PTS_IIB_glc"/>
    <property type="match status" value="1"/>
</dbReference>
<dbReference type="PROSITE" id="PS01035">
    <property type="entry name" value="PTS_EIIB_TYPE_1_CYS"/>
    <property type="match status" value="1"/>
</dbReference>
<feature type="transmembrane region" description="Helical" evidence="12">
    <location>
        <begin position="114"/>
        <end position="135"/>
    </location>
</feature>
<feature type="active site" description="Phosphocysteine intermediate; for EIIB activity" evidence="11">
    <location>
        <position position="28"/>
    </location>
</feature>
<dbReference type="InterPro" id="IPR050558">
    <property type="entry name" value="PTS_Sugar-Specific_Components"/>
</dbReference>
<proteinExistence type="predicted"/>
<keyword evidence="7 12" id="KW-0812">Transmembrane</keyword>
<feature type="transmembrane region" description="Helical" evidence="12">
    <location>
        <begin position="395"/>
        <end position="414"/>
    </location>
</feature>
<feature type="transmembrane region" description="Helical" evidence="12">
    <location>
        <begin position="367"/>
        <end position="389"/>
    </location>
</feature>
<keyword evidence="5" id="KW-0808">Transferase</keyword>
<keyword evidence="6" id="KW-0598">Phosphotransferase system</keyword>
<dbReference type="RefSeq" id="WP_224033705.1">
    <property type="nucleotide sequence ID" value="NZ_AP024849.1"/>
</dbReference>
<feature type="domain" description="PTS EIIB type-1" evidence="13">
    <location>
        <begin position="6"/>
        <end position="89"/>
    </location>
</feature>
<feature type="transmembrane region" description="Helical" evidence="12">
    <location>
        <begin position="225"/>
        <end position="244"/>
    </location>
</feature>
<evidence type="ECO:0000259" key="14">
    <source>
        <dbReference type="PROSITE" id="PS51103"/>
    </source>
</evidence>
<name>A0ABN6J2F8_9CLOT</name>
<evidence type="ECO:0000256" key="10">
    <source>
        <dbReference type="ARBA" id="ARBA00023136"/>
    </source>
</evidence>
<dbReference type="InterPro" id="IPR010973">
    <property type="entry name" value="PTS_IIBC_sucr"/>
</dbReference>
<sequence>MSDNYEKIAKEVIEAVGGADNIISAAHCATRLRLILKDRKKADDKVVEGIDKVKGFFFTSGQYQIIFGTGTVNKVFEQVSVLGISGTSKSEQSQMVAEQGDNKFKRGIRIFSDIFIPIIPAMVATGLFMGLRGVLLQEQILSLFGLTVESIPSSLLAFTQILTDTAFAFLPVLICWSAFKKFGGTPILGIMVGLMLVSPSLPNGWAVAQGTAEPLILFGIKMAGYQASVLPAFFAGLIGAKLEIWLRKRISDTFDLILTPFLTLLITLICGLLIIGPIAHQIEISLVYVVTLLFTLPFGIGGLIWGGISQLIVVTGVHQALSVVEIQMLAQTKWNLVNPIGSCAIAAQAGAAFAVGMKTKSKKIKALSFPSVIAALLGITEPAIFGVNLRFVKPFIMGLVGGGVGGFLASLFKLKATGMGISALPGMLLYLNNQFPLYILVIVISFGVAFALTFLFGYKDKEENKGE</sequence>
<dbReference type="NCBIfam" id="TIGR00826">
    <property type="entry name" value="EIIB_glc"/>
    <property type="match status" value="1"/>
</dbReference>
<evidence type="ECO:0000313" key="15">
    <source>
        <dbReference type="EMBL" id="BCZ47363.1"/>
    </source>
</evidence>
<evidence type="ECO:0000256" key="4">
    <source>
        <dbReference type="ARBA" id="ARBA00022597"/>
    </source>
</evidence>
<evidence type="ECO:0008006" key="17">
    <source>
        <dbReference type="Google" id="ProtNLM"/>
    </source>
</evidence>
<keyword evidence="4" id="KW-0762">Sugar transport</keyword>
<dbReference type="PANTHER" id="PTHR30175:SF7">
    <property type="entry name" value="NEGATIVE REGULATOR OF SACY ACTIVITY"/>
    <property type="match status" value="1"/>
</dbReference>
<dbReference type="PROSITE" id="PS51103">
    <property type="entry name" value="PTS_EIIC_TYPE_1"/>
    <property type="match status" value="1"/>
</dbReference>
<evidence type="ECO:0000256" key="3">
    <source>
        <dbReference type="ARBA" id="ARBA00022475"/>
    </source>
</evidence>
<dbReference type="NCBIfam" id="TIGR01996">
    <property type="entry name" value="PTS-II-BC-sucr"/>
    <property type="match status" value="1"/>
</dbReference>
<feature type="transmembrane region" description="Helical" evidence="12">
    <location>
        <begin position="256"/>
        <end position="279"/>
    </location>
</feature>
<keyword evidence="8" id="KW-0418">Kinase</keyword>
<protein>
    <recommendedName>
        <fullName evidence="17">PTS sugar transporter subunit IIA</fullName>
    </recommendedName>
</protein>
<feature type="domain" description="PTS EIIC type-1" evidence="14">
    <location>
        <begin position="122"/>
        <end position="467"/>
    </location>
</feature>
<dbReference type="InterPro" id="IPR018113">
    <property type="entry name" value="PTrfase_EIIB_Cys"/>
</dbReference>
<evidence type="ECO:0000256" key="6">
    <source>
        <dbReference type="ARBA" id="ARBA00022683"/>
    </source>
</evidence>
<dbReference type="InterPro" id="IPR001996">
    <property type="entry name" value="PTS_IIB_1"/>
</dbReference>
<comment type="subcellular location">
    <subcellularLocation>
        <location evidence="1">Cell membrane</location>
        <topology evidence="1">Multi-pass membrane protein</topology>
    </subcellularLocation>
</comment>
<evidence type="ECO:0000256" key="1">
    <source>
        <dbReference type="ARBA" id="ARBA00004651"/>
    </source>
</evidence>
<accession>A0ABN6J2F8</accession>
<dbReference type="Gene3D" id="3.30.1360.60">
    <property type="entry name" value="Glucose permease domain IIB"/>
    <property type="match status" value="1"/>
</dbReference>
<evidence type="ECO:0000313" key="16">
    <source>
        <dbReference type="Proteomes" id="UP000824633"/>
    </source>
</evidence>
<evidence type="ECO:0000256" key="9">
    <source>
        <dbReference type="ARBA" id="ARBA00022989"/>
    </source>
</evidence>
<evidence type="ECO:0000256" key="7">
    <source>
        <dbReference type="ARBA" id="ARBA00022692"/>
    </source>
</evidence>
<dbReference type="PROSITE" id="PS51098">
    <property type="entry name" value="PTS_EIIB_TYPE_1"/>
    <property type="match status" value="1"/>
</dbReference>
<evidence type="ECO:0000256" key="8">
    <source>
        <dbReference type="ARBA" id="ARBA00022777"/>
    </source>
</evidence>
<keyword evidence="10 12" id="KW-0472">Membrane</keyword>
<evidence type="ECO:0000256" key="2">
    <source>
        <dbReference type="ARBA" id="ARBA00022448"/>
    </source>
</evidence>
<keyword evidence="3" id="KW-1003">Cell membrane</keyword>
<dbReference type="PANTHER" id="PTHR30175">
    <property type="entry name" value="PHOSPHOTRANSFERASE SYSTEM TRANSPORT PROTEIN"/>
    <property type="match status" value="1"/>
</dbReference>
<feature type="transmembrane region" description="Helical" evidence="12">
    <location>
        <begin position="155"/>
        <end position="179"/>
    </location>
</feature>
<evidence type="ECO:0000256" key="11">
    <source>
        <dbReference type="PROSITE-ProRule" id="PRU00421"/>
    </source>
</evidence>
<evidence type="ECO:0000256" key="12">
    <source>
        <dbReference type="SAM" id="Phobius"/>
    </source>
</evidence>